<accession>D4S225</accession>
<protein>
    <submittedName>
        <fullName evidence="1">Uncharacterized protein</fullName>
    </submittedName>
</protein>
<keyword evidence="2" id="KW-1185">Reference proteome</keyword>
<dbReference type="Proteomes" id="UP000006238">
    <property type="component" value="Unassembled WGS sequence"/>
</dbReference>
<dbReference type="AlphaFoldDB" id="D4S225"/>
<gene>
    <name evidence="1" type="ORF">BUTYVIB_02147</name>
</gene>
<dbReference type="eggNOG" id="ENOG5033SIZ">
    <property type="taxonomic scope" value="Bacteria"/>
</dbReference>
<name>D4S225_9FIRM</name>
<dbReference type="RefSeq" id="WP_005604152.1">
    <property type="nucleotide sequence ID" value="NZ_GG663524.1"/>
</dbReference>
<sequence length="256" mass="29030">MAYEYIIRDTERVYVNNELILTNRQVVDAMNFANEALRALDEQTKAFDINIFETMGMRNLSGIVGEYLGKSLQRFSQGNLHSNLHQDGYPDLLLVNTPERKKYFETLYTISNGKKYPRDKSLFSPYLYGGVEVKATCGSTPPASHVPKPLIGEQRIDLVNSFDWKAHHRETNNLIGIFWDFIKEVPTIVAAFYRNDLTIDDWGNIVQPKEGGGRTTSVSIMNSGGISKMCAGWIAVINDEKYISALSKSKWIGYRV</sequence>
<organism evidence="1 2">
    <name type="scientific">Eshraghiella crossota DSM 2876</name>
    <dbReference type="NCBI Taxonomy" id="511680"/>
    <lineage>
        <taxon>Bacteria</taxon>
        <taxon>Bacillati</taxon>
        <taxon>Bacillota</taxon>
        <taxon>Clostridia</taxon>
        <taxon>Lachnospirales</taxon>
        <taxon>Lachnospiraceae</taxon>
        <taxon>Eshraghiella</taxon>
    </lineage>
</organism>
<dbReference type="HOGENOM" id="CLU_1076551_0_0_9"/>
<proteinExistence type="predicted"/>
<reference evidence="1 2" key="1">
    <citation type="submission" date="2010-02" db="EMBL/GenBank/DDBJ databases">
        <authorList>
            <person name="Weinstock G."/>
            <person name="Sodergren E."/>
            <person name="Clifton S."/>
            <person name="Fulton L."/>
            <person name="Fulton B."/>
            <person name="Courtney L."/>
            <person name="Fronick C."/>
            <person name="Harrison M."/>
            <person name="Strong C."/>
            <person name="Farmer C."/>
            <person name="Delahaunty K."/>
            <person name="Markovic C."/>
            <person name="Hall O."/>
            <person name="Minx P."/>
            <person name="Tomlinson C."/>
            <person name="Mitreva M."/>
            <person name="Nelson J."/>
            <person name="Hou S."/>
            <person name="Wollam A."/>
            <person name="Pepin K.H."/>
            <person name="Johnson M."/>
            <person name="Bhonagiri V."/>
            <person name="Zhang X."/>
            <person name="Suruliraj S."/>
            <person name="Warren W."/>
            <person name="Chinwalla A."/>
            <person name="Mardis E.R."/>
            <person name="Wilson R.K."/>
        </authorList>
    </citation>
    <scope>NUCLEOTIDE SEQUENCE [LARGE SCALE GENOMIC DNA]</scope>
    <source>
        <strain evidence="1 2">DSM 2876</strain>
    </source>
</reference>
<comment type="caution">
    <text evidence="1">The sequence shown here is derived from an EMBL/GenBank/DDBJ whole genome shotgun (WGS) entry which is preliminary data.</text>
</comment>
<evidence type="ECO:0000313" key="1">
    <source>
        <dbReference type="EMBL" id="EFF67727.1"/>
    </source>
</evidence>
<evidence type="ECO:0000313" key="2">
    <source>
        <dbReference type="Proteomes" id="UP000006238"/>
    </source>
</evidence>
<dbReference type="GeneID" id="98917733"/>
<dbReference type="EMBL" id="ABWN01000036">
    <property type="protein sequence ID" value="EFF67727.1"/>
    <property type="molecule type" value="Genomic_DNA"/>
</dbReference>